<keyword evidence="4 6" id="KW-1133">Transmembrane helix</keyword>
<accession>A0A6J4QJ21</accession>
<feature type="transmembrane region" description="Helical" evidence="6">
    <location>
        <begin position="37"/>
        <end position="57"/>
    </location>
</feature>
<organism evidence="7">
    <name type="scientific">uncultured Rubrobacteraceae bacterium</name>
    <dbReference type="NCBI Taxonomy" id="349277"/>
    <lineage>
        <taxon>Bacteria</taxon>
        <taxon>Bacillati</taxon>
        <taxon>Actinomycetota</taxon>
        <taxon>Rubrobacteria</taxon>
        <taxon>Rubrobacterales</taxon>
        <taxon>Rubrobacteraceae</taxon>
        <taxon>environmental samples</taxon>
    </lineage>
</organism>
<dbReference type="PANTHER" id="PTHR39087">
    <property type="entry name" value="UPF0104 MEMBRANE PROTEIN MJ1595"/>
    <property type="match status" value="1"/>
</dbReference>
<dbReference type="AlphaFoldDB" id="A0A6J4QJ21"/>
<evidence type="ECO:0000256" key="6">
    <source>
        <dbReference type="SAM" id="Phobius"/>
    </source>
</evidence>
<dbReference type="PANTHER" id="PTHR39087:SF2">
    <property type="entry name" value="UPF0104 MEMBRANE PROTEIN MJ1595"/>
    <property type="match status" value="1"/>
</dbReference>
<keyword evidence="5 6" id="KW-0472">Membrane</keyword>
<feature type="transmembrane region" description="Helical" evidence="6">
    <location>
        <begin position="117"/>
        <end position="136"/>
    </location>
</feature>
<evidence type="ECO:0000256" key="4">
    <source>
        <dbReference type="ARBA" id="ARBA00022989"/>
    </source>
</evidence>
<evidence type="ECO:0000256" key="5">
    <source>
        <dbReference type="ARBA" id="ARBA00023136"/>
    </source>
</evidence>
<gene>
    <name evidence="7" type="ORF">AVDCRST_MAG28-305</name>
</gene>
<evidence type="ECO:0000313" key="7">
    <source>
        <dbReference type="EMBL" id="CAA9438867.1"/>
    </source>
</evidence>
<sequence>MRTRIAFISAGMAVLLAVALALAPVDLGRAFGYTVSNPSGAVLALLAYTAAFVLRAASWRPFVGARAPFTKLFSLLMGALFLNHAAPAKAGDFARMYALARRVPVERAVASVLLSRVVDLAGLLAVLAAALALSGFGGVGGVLLPALAVCGAAVTLFLLARLKLPAFSGEIWRHAARLQVTLRETTRTSLLISLAFAAPAWVLEAGILAFVGQGIGLDLSPAEVVAATCFAVLVAAVPLAPGSLGTYEAGMVAALLALGVPAETAFAAAVTTHAVKFLYALAAAPFALGEGLAAIRKGEVKANETRLEV</sequence>
<dbReference type="Pfam" id="PF03706">
    <property type="entry name" value="LPG_synthase_TM"/>
    <property type="match status" value="1"/>
</dbReference>
<evidence type="ECO:0000256" key="3">
    <source>
        <dbReference type="ARBA" id="ARBA00022692"/>
    </source>
</evidence>
<feature type="transmembrane region" description="Helical" evidence="6">
    <location>
        <begin position="142"/>
        <end position="160"/>
    </location>
</feature>
<dbReference type="InterPro" id="IPR022791">
    <property type="entry name" value="L-PG_synthase/AglD"/>
</dbReference>
<keyword evidence="2" id="KW-1003">Cell membrane</keyword>
<dbReference type="EMBL" id="CADCVE010000007">
    <property type="protein sequence ID" value="CAA9438867.1"/>
    <property type="molecule type" value="Genomic_DNA"/>
</dbReference>
<dbReference type="GO" id="GO:0005886">
    <property type="term" value="C:plasma membrane"/>
    <property type="evidence" value="ECO:0007669"/>
    <property type="project" value="UniProtKB-SubCell"/>
</dbReference>
<feature type="transmembrane region" description="Helical" evidence="6">
    <location>
        <begin position="190"/>
        <end position="212"/>
    </location>
</feature>
<keyword evidence="3 6" id="KW-0812">Transmembrane</keyword>
<protein>
    <submittedName>
        <fullName evidence="7">Gll0941 protein</fullName>
    </submittedName>
</protein>
<name>A0A6J4QJ21_9ACTN</name>
<comment type="subcellular location">
    <subcellularLocation>
        <location evidence="1">Cell membrane</location>
        <topology evidence="1">Multi-pass membrane protein</topology>
    </subcellularLocation>
</comment>
<evidence type="ECO:0000256" key="2">
    <source>
        <dbReference type="ARBA" id="ARBA00022475"/>
    </source>
</evidence>
<feature type="transmembrane region" description="Helical" evidence="6">
    <location>
        <begin position="251"/>
        <end position="271"/>
    </location>
</feature>
<feature type="transmembrane region" description="Helical" evidence="6">
    <location>
        <begin position="224"/>
        <end position="244"/>
    </location>
</feature>
<reference evidence="7" key="1">
    <citation type="submission" date="2020-02" db="EMBL/GenBank/DDBJ databases">
        <authorList>
            <person name="Meier V. D."/>
        </authorList>
    </citation>
    <scope>NUCLEOTIDE SEQUENCE</scope>
    <source>
        <strain evidence="7">AVDCRST_MAG28</strain>
    </source>
</reference>
<evidence type="ECO:0000256" key="1">
    <source>
        <dbReference type="ARBA" id="ARBA00004651"/>
    </source>
</evidence>
<proteinExistence type="predicted"/>